<reference evidence="2 3" key="1">
    <citation type="submission" date="2021-04" db="EMBL/GenBank/DDBJ databases">
        <authorList>
            <person name="Huq M.A."/>
        </authorList>
    </citation>
    <scope>NUCLEOTIDE SEQUENCE [LARGE SCALE GENOMIC DNA]</scope>
    <source>
        <strain evidence="2 3">MAH-13</strain>
    </source>
</reference>
<feature type="signal peptide" evidence="1">
    <location>
        <begin position="1"/>
        <end position="23"/>
    </location>
</feature>
<gene>
    <name evidence="2" type="ORF">J7I44_04935</name>
</gene>
<evidence type="ECO:0000313" key="2">
    <source>
        <dbReference type="EMBL" id="MBP1473633.1"/>
    </source>
</evidence>
<dbReference type="RefSeq" id="WP_209616723.1">
    <property type="nucleotide sequence ID" value="NZ_JAGJRS010000010.1"/>
</dbReference>
<dbReference type="EMBL" id="JAGJRS010000010">
    <property type="protein sequence ID" value="MBP1473633.1"/>
    <property type="molecule type" value="Genomic_DNA"/>
</dbReference>
<dbReference type="SUPFAM" id="SSF53850">
    <property type="entry name" value="Periplasmic binding protein-like II"/>
    <property type="match status" value="1"/>
</dbReference>
<organism evidence="2 3">
    <name type="scientific">Frateuria flava</name>
    <dbReference type="NCBI Taxonomy" id="2821489"/>
    <lineage>
        <taxon>Bacteria</taxon>
        <taxon>Pseudomonadati</taxon>
        <taxon>Pseudomonadota</taxon>
        <taxon>Gammaproteobacteria</taxon>
        <taxon>Lysobacterales</taxon>
        <taxon>Rhodanobacteraceae</taxon>
        <taxon>Frateuria</taxon>
    </lineage>
</organism>
<accession>A0ABS4DKR0</accession>
<dbReference type="Proteomes" id="UP000823790">
    <property type="component" value="Unassembled WGS sequence"/>
</dbReference>
<keyword evidence="1" id="KW-0732">Signal</keyword>
<keyword evidence="3" id="KW-1185">Reference proteome</keyword>
<protein>
    <recommendedName>
        <fullName evidence="4">Phosphate ABC transporter substrate-binding protein</fullName>
    </recommendedName>
</protein>
<feature type="chain" id="PRO_5045128296" description="Phosphate ABC transporter substrate-binding protein" evidence="1">
    <location>
        <begin position="24"/>
        <end position="142"/>
    </location>
</feature>
<proteinExistence type="predicted"/>
<sequence>MRSIIRKTVLAAALVLATTPAFAGIAVIVSAKSPAGALDKATAASLYLGKTTALPGGGSAKLYDLPDSNPARERFYQAVAGKSASQVKAVWSRLVFSGRALPPRELANDAAVVKAVAADPTAVGYVDESALDGSVKAAVKLP</sequence>
<dbReference type="Gene3D" id="3.40.190.10">
    <property type="entry name" value="Periplasmic binding protein-like II"/>
    <property type="match status" value="1"/>
</dbReference>
<comment type="caution">
    <text evidence="2">The sequence shown here is derived from an EMBL/GenBank/DDBJ whole genome shotgun (WGS) entry which is preliminary data.</text>
</comment>
<evidence type="ECO:0000313" key="3">
    <source>
        <dbReference type="Proteomes" id="UP000823790"/>
    </source>
</evidence>
<evidence type="ECO:0000256" key="1">
    <source>
        <dbReference type="SAM" id="SignalP"/>
    </source>
</evidence>
<name>A0ABS4DKR0_9GAMM</name>
<evidence type="ECO:0008006" key="4">
    <source>
        <dbReference type="Google" id="ProtNLM"/>
    </source>
</evidence>